<dbReference type="SMART" id="SM00871">
    <property type="entry name" value="AraC_E_bind"/>
    <property type="match status" value="1"/>
</dbReference>
<keyword evidence="6" id="KW-1185">Reference proteome</keyword>
<dbReference type="SUPFAM" id="SSF55136">
    <property type="entry name" value="Probable bacterial effector-binding domain"/>
    <property type="match status" value="1"/>
</dbReference>
<feature type="domain" description="HTH araC/xylS-type" evidence="4">
    <location>
        <begin position="10"/>
        <end position="108"/>
    </location>
</feature>
<organism evidence="5 6">
    <name type="scientific">Paenibacillus alginolyticus</name>
    <dbReference type="NCBI Taxonomy" id="59839"/>
    <lineage>
        <taxon>Bacteria</taxon>
        <taxon>Bacillati</taxon>
        <taxon>Bacillota</taxon>
        <taxon>Bacilli</taxon>
        <taxon>Bacillales</taxon>
        <taxon>Paenibacillaceae</taxon>
        <taxon>Paenibacillus</taxon>
    </lineage>
</organism>
<evidence type="ECO:0000256" key="1">
    <source>
        <dbReference type="ARBA" id="ARBA00023015"/>
    </source>
</evidence>
<keyword evidence="1" id="KW-0805">Transcription regulation</keyword>
<dbReference type="RefSeq" id="WP_268616844.1">
    <property type="nucleotide sequence ID" value="NZ_JAMDMX010000076.1"/>
</dbReference>
<reference evidence="5 6" key="1">
    <citation type="submission" date="2022-05" db="EMBL/GenBank/DDBJ databases">
        <title>Genome Sequencing of Bee-Associated Microbes.</title>
        <authorList>
            <person name="Dunlap C."/>
        </authorList>
    </citation>
    <scope>NUCLEOTIDE SEQUENCE [LARGE SCALE GENOMIC DNA]</scope>
    <source>
        <strain evidence="5 6">NRRL B-14421</strain>
    </source>
</reference>
<evidence type="ECO:0000256" key="3">
    <source>
        <dbReference type="ARBA" id="ARBA00023163"/>
    </source>
</evidence>
<name>A0ABT4GHA3_9BACL</name>
<dbReference type="Gene3D" id="1.10.10.60">
    <property type="entry name" value="Homeodomain-like"/>
    <property type="match status" value="2"/>
</dbReference>
<gene>
    <name evidence="5" type="ORF">M5X19_22030</name>
</gene>
<evidence type="ECO:0000313" key="6">
    <source>
        <dbReference type="Proteomes" id="UP001527099"/>
    </source>
</evidence>
<sequence>MDTDYFVQIQKTLDYIEDHLSEPLSVACLAQVACFSDFHFHRVFQTMVGEAVMEYVRKRRLASAAYQIAHTEKKLIDIALDNGFQSHENFTRAFKKVFERTPLAYRKQGILTPVYAKANVLQRKFNPTRRDFELRSKIPILGGIRMEYQLKTKPAFKLIGYELKTSCKGGRNHREIPAFWGSYLQEGKGNRIPNRVHADSQVELGICTDFNMETGDLSYIIGMEATDFEDVPADLVSREFPETRYVVFTTPKVTQDQFVASIQSTWKSIFEEWFPHSGYEHAGGAEFELYDERCNPSKNELIQMDIYIPIKEK</sequence>
<keyword evidence="2" id="KW-0238">DNA-binding</keyword>
<dbReference type="PROSITE" id="PS01124">
    <property type="entry name" value="HTH_ARAC_FAMILY_2"/>
    <property type="match status" value="1"/>
</dbReference>
<accession>A0ABT4GHA3</accession>
<dbReference type="Pfam" id="PF12833">
    <property type="entry name" value="HTH_18"/>
    <property type="match status" value="1"/>
</dbReference>
<proteinExistence type="predicted"/>
<evidence type="ECO:0000313" key="5">
    <source>
        <dbReference type="EMBL" id="MCY9695560.1"/>
    </source>
</evidence>
<dbReference type="InterPro" id="IPR050959">
    <property type="entry name" value="MarA-like"/>
</dbReference>
<dbReference type="SMART" id="SM00342">
    <property type="entry name" value="HTH_ARAC"/>
    <property type="match status" value="1"/>
</dbReference>
<dbReference type="SUPFAM" id="SSF46689">
    <property type="entry name" value="Homeodomain-like"/>
    <property type="match status" value="2"/>
</dbReference>
<evidence type="ECO:0000256" key="2">
    <source>
        <dbReference type="ARBA" id="ARBA00023125"/>
    </source>
</evidence>
<dbReference type="InterPro" id="IPR009057">
    <property type="entry name" value="Homeodomain-like_sf"/>
</dbReference>
<keyword evidence="3" id="KW-0804">Transcription</keyword>
<dbReference type="InterPro" id="IPR018062">
    <property type="entry name" value="HTH_AraC-typ_CS"/>
</dbReference>
<dbReference type="InterPro" id="IPR011256">
    <property type="entry name" value="Reg_factor_effector_dom_sf"/>
</dbReference>
<dbReference type="Pfam" id="PF14526">
    <property type="entry name" value="Cass2"/>
    <property type="match status" value="1"/>
</dbReference>
<evidence type="ECO:0000259" key="4">
    <source>
        <dbReference type="PROSITE" id="PS01124"/>
    </source>
</evidence>
<dbReference type="PANTHER" id="PTHR47504">
    <property type="entry name" value="RIGHT ORIGIN-BINDING PROTEIN"/>
    <property type="match status" value="1"/>
</dbReference>
<dbReference type="InterPro" id="IPR029441">
    <property type="entry name" value="Cass2"/>
</dbReference>
<dbReference type="PROSITE" id="PS00041">
    <property type="entry name" value="HTH_ARAC_FAMILY_1"/>
    <property type="match status" value="1"/>
</dbReference>
<protein>
    <submittedName>
        <fullName evidence="5">AraC family transcriptional regulator</fullName>
    </submittedName>
</protein>
<dbReference type="EMBL" id="JAMDMX010000076">
    <property type="protein sequence ID" value="MCY9695560.1"/>
    <property type="molecule type" value="Genomic_DNA"/>
</dbReference>
<dbReference type="Gene3D" id="3.20.80.10">
    <property type="entry name" value="Regulatory factor, effector binding domain"/>
    <property type="match status" value="1"/>
</dbReference>
<dbReference type="PANTHER" id="PTHR47504:SF5">
    <property type="entry name" value="RIGHT ORIGIN-BINDING PROTEIN"/>
    <property type="match status" value="1"/>
</dbReference>
<dbReference type="InterPro" id="IPR018060">
    <property type="entry name" value="HTH_AraC"/>
</dbReference>
<dbReference type="Proteomes" id="UP001527099">
    <property type="component" value="Unassembled WGS sequence"/>
</dbReference>
<dbReference type="InterPro" id="IPR010499">
    <property type="entry name" value="AraC_E-bd"/>
</dbReference>
<comment type="caution">
    <text evidence="5">The sequence shown here is derived from an EMBL/GenBank/DDBJ whole genome shotgun (WGS) entry which is preliminary data.</text>
</comment>